<dbReference type="InterPro" id="IPR033985">
    <property type="entry name" value="SusD-like_N"/>
</dbReference>
<dbReference type="EMBL" id="LSFM01000023">
    <property type="protein sequence ID" value="OBY62886.1"/>
    <property type="molecule type" value="Genomic_DNA"/>
</dbReference>
<dbReference type="Pfam" id="PF14322">
    <property type="entry name" value="SusD-like_3"/>
    <property type="match status" value="1"/>
</dbReference>
<dbReference type="Gene3D" id="1.25.40.390">
    <property type="match status" value="1"/>
</dbReference>
<feature type="domain" description="RagB/SusD" evidence="7">
    <location>
        <begin position="329"/>
        <end position="487"/>
    </location>
</feature>
<evidence type="ECO:0000256" key="2">
    <source>
        <dbReference type="ARBA" id="ARBA00006275"/>
    </source>
</evidence>
<dbReference type="STRING" id="1774273.LPB03_12140"/>
<comment type="similarity">
    <text evidence="2">Belongs to the SusD family.</text>
</comment>
<name>A0A1B8TT09_9FLAO</name>
<feature type="domain" description="SusD-like N-terminal" evidence="8">
    <location>
        <begin position="105"/>
        <end position="240"/>
    </location>
</feature>
<dbReference type="Pfam" id="PF07980">
    <property type="entry name" value="SusD_RagB"/>
    <property type="match status" value="1"/>
</dbReference>
<evidence type="ECO:0000256" key="5">
    <source>
        <dbReference type="ARBA" id="ARBA00023237"/>
    </source>
</evidence>
<evidence type="ECO:0000256" key="1">
    <source>
        <dbReference type="ARBA" id="ARBA00004442"/>
    </source>
</evidence>
<evidence type="ECO:0000256" key="3">
    <source>
        <dbReference type="ARBA" id="ARBA00022729"/>
    </source>
</evidence>
<evidence type="ECO:0000313" key="9">
    <source>
        <dbReference type="EMBL" id="OBY62886.1"/>
    </source>
</evidence>
<dbReference type="OrthoDB" id="5694214at2"/>
<gene>
    <name evidence="9" type="ORF">LPB3_12155</name>
</gene>
<comment type="caution">
    <text evidence="9">The sequence shown here is derived from an EMBL/GenBank/DDBJ whole genome shotgun (WGS) entry which is preliminary data.</text>
</comment>
<sequence length="488" mass="55786">MWSKNKYKLMKIINEKQLWGISITRFRIWKSFYVTLLIGSFMACDDFVEVDQPNNLLTSELVFEDVATINAVLRGIYADLRDGSLSDDLSVQLGLYTDELDYFNTQNTLFDHTIIASDGTVFSWWGGAYNLIYVANAVLESVENSTFITQENQDQFRGEALFIRGYVYSLLVELFGPVPYITNTNYIANTIVSRNDVNEVYDNIIKDLEEALELLDNDISGERIRPYKAVVEALLARVNLYAENWQDAEDMASNVIDSGVFALESNMDEVFLKEASGTIWQFIPPSVGENTSNAETFILFAKPTNVALYESFIDEFEFGDQRLASWVGSITDDGNTYYYAFKYKEKGITSISSGSNEDLISFEYPVVFRLAEQYLIRAEARAELNKIAGAQSDLNVVRNRAGLRNTMSSTTQELLDAILRERRVELFTEYGHRWFDLKRWFTLERPENAAEVLTPLKPNWKDTNVLFPVPESEILLNPNLLPQNDGYQ</sequence>
<organism evidence="9 10">
    <name type="scientific">Polaribacter vadi</name>
    <dbReference type="NCBI Taxonomy" id="1774273"/>
    <lineage>
        <taxon>Bacteria</taxon>
        <taxon>Pseudomonadati</taxon>
        <taxon>Bacteroidota</taxon>
        <taxon>Flavobacteriia</taxon>
        <taxon>Flavobacteriales</taxon>
        <taxon>Flavobacteriaceae</taxon>
    </lineage>
</organism>
<dbReference type="CDD" id="cd08977">
    <property type="entry name" value="SusD"/>
    <property type="match status" value="1"/>
</dbReference>
<reference evidence="10" key="1">
    <citation type="submission" date="2016-02" db="EMBL/GenBank/DDBJ databases">
        <authorList>
            <person name="Shin S.-K."/>
            <person name="Yi H."/>
            <person name="Kim E."/>
        </authorList>
    </citation>
    <scope>NUCLEOTIDE SEQUENCE [LARGE SCALE GENOMIC DNA]</scope>
    <source>
        <strain evidence="10">LPB0003</strain>
    </source>
</reference>
<dbReference type="GO" id="GO:0009279">
    <property type="term" value="C:cell outer membrane"/>
    <property type="evidence" value="ECO:0007669"/>
    <property type="project" value="UniProtKB-SubCell"/>
</dbReference>
<keyword evidence="10" id="KW-1185">Reference proteome</keyword>
<proteinExistence type="inferred from homology"/>
<keyword evidence="5" id="KW-0998">Cell outer membrane</keyword>
<evidence type="ECO:0008006" key="11">
    <source>
        <dbReference type="Google" id="ProtNLM"/>
    </source>
</evidence>
<protein>
    <recommendedName>
        <fullName evidence="11">Glycan metabolism protein RagB</fullName>
    </recommendedName>
</protein>
<keyword evidence="4" id="KW-0472">Membrane</keyword>
<dbReference type="SUPFAM" id="SSF48452">
    <property type="entry name" value="TPR-like"/>
    <property type="match status" value="1"/>
</dbReference>
<keyword evidence="6" id="KW-0175">Coiled coil</keyword>
<dbReference type="Proteomes" id="UP000092584">
    <property type="component" value="Unassembled WGS sequence"/>
</dbReference>
<feature type="coiled-coil region" evidence="6">
    <location>
        <begin position="198"/>
        <end position="225"/>
    </location>
</feature>
<evidence type="ECO:0000313" key="10">
    <source>
        <dbReference type="Proteomes" id="UP000092584"/>
    </source>
</evidence>
<evidence type="ECO:0000259" key="8">
    <source>
        <dbReference type="Pfam" id="PF14322"/>
    </source>
</evidence>
<evidence type="ECO:0000259" key="7">
    <source>
        <dbReference type="Pfam" id="PF07980"/>
    </source>
</evidence>
<keyword evidence="3" id="KW-0732">Signal</keyword>
<comment type="subcellular location">
    <subcellularLocation>
        <location evidence="1">Cell outer membrane</location>
    </subcellularLocation>
</comment>
<accession>A0A1B8TT09</accession>
<dbReference type="AlphaFoldDB" id="A0A1B8TT09"/>
<dbReference type="InterPro" id="IPR011990">
    <property type="entry name" value="TPR-like_helical_dom_sf"/>
</dbReference>
<evidence type="ECO:0000256" key="6">
    <source>
        <dbReference type="SAM" id="Coils"/>
    </source>
</evidence>
<dbReference type="InterPro" id="IPR012944">
    <property type="entry name" value="SusD_RagB_dom"/>
</dbReference>
<evidence type="ECO:0000256" key="4">
    <source>
        <dbReference type="ARBA" id="ARBA00023136"/>
    </source>
</evidence>